<reference evidence="1" key="3">
    <citation type="journal article" date="2017" name="Nature">
        <title>Genome sequence of the progenitor of the wheat D genome Aegilops tauschii.</title>
        <authorList>
            <person name="Luo M.C."/>
            <person name="Gu Y.Q."/>
            <person name="Puiu D."/>
            <person name="Wang H."/>
            <person name="Twardziok S.O."/>
            <person name="Deal K.R."/>
            <person name="Huo N."/>
            <person name="Zhu T."/>
            <person name="Wang L."/>
            <person name="Wang Y."/>
            <person name="McGuire P.E."/>
            <person name="Liu S."/>
            <person name="Long H."/>
            <person name="Ramasamy R.K."/>
            <person name="Rodriguez J.C."/>
            <person name="Van S.L."/>
            <person name="Yuan L."/>
            <person name="Wang Z."/>
            <person name="Xia Z."/>
            <person name="Xiao L."/>
            <person name="Anderson O.D."/>
            <person name="Ouyang S."/>
            <person name="Liang Y."/>
            <person name="Zimin A.V."/>
            <person name="Pertea G."/>
            <person name="Qi P."/>
            <person name="Bennetzen J.L."/>
            <person name="Dai X."/>
            <person name="Dawson M.W."/>
            <person name="Muller H.G."/>
            <person name="Kugler K."/>
            <person name="Rivarola-Duarte L."/>
            <person name="Spannagl M."/>
            <person name="Mayer K.F.X."/>
            <person name="Lu F.H."/>
            <person name="Bevan M.W."/>
            <person name="Leroy P."/>
            <person name="Li P."/>
            <person name="You F.M."/>
            <person name="Sun Q."/>
            <person name="Liu Z."/>
            <person name="Lyons E."/>
            <person name="Wicker T."/>
            <person name="Salzberg S.L."/>
            <person name="Devos K.M."/>
            <person name="Dvorak J."/>
        </authorList>
    </citation>
    <scope>NUCLEOTIDE SEQUENCE [LARGE SCALE GENOMIC DNA]</scope>
    <source>
        <strain evidence="1">cv. AL8/78</strain>
    </source>
</reference>
<accession>A0A453IQH0</accession>
<dbReference type="PANTHER" id="PTHR33625">
    <property type="entry name" value="OS08G0179900 PROTEIN"/>
    <property type="match status" value="1"/>
</dbReference>
<dbReference type="EnsemblPlants" id="AET4Gv20643800.5">
    <property type="protein sequence ID" value="AET4Gv20643800.5"/>
    <property type="gene ID" value="AET4Gv20643800"/>
</dbReference>
<organism evidence="1 2">
    <name type="scientific">Aegilops tauschii subsp. strangulata</name>
    <name type="common">Goatgrass</name>
    <dbReference type="NCBI Taxonomy" id="200361"/>
    <lineage>
        <taxon>Eukaryota</taxon>
        <taxon>Viridiplantae</taxon>
        <taxon>Streptophyta</taxon>
        <taxon>Embryophyta</taxon>
        <taxon>Tracheophyta</taxon>
        <taxon>Spermatophyta</taxon>
        <taxon>Magnoliopsida</taxon>
        <taxon>Liliopsida</taxon>
        <taxon>Poales</taxon>
        <taxon>Poaceae</taxon>
        <taxon>BOP clade</taxon>
        <taxon>Pooideae</taxon>
        <taxon>Triticodae</taxon>
        <taxon>Triticeae</taxon>
        <taxon>Triticinae</taxon>
        <taxon>Aegilops</taxon>
    </lineage>
</organism>
<evidence type="ECO:0000313" key="2">
    <source>
        <dbReference type="Proteomes" id="UP000015105"/>
    </source>
</evidence>
<dbReference type="Gramene" id="AET4Gv20643800.5">
    <property type="protein sequence ID" value="AET4Gv20643800.5"/>
    <property type="gene ID" value="AET4Gv20643800"/>
</dbReference>
<proteinExistence type="predicted"/>
<reference evidence="1" key="5">
    <citation type="journal article" date="2021" name="G3 (Bethesda)">
        <title>Aegilops tauschii genome assembly Aet v5.0 features greater sequence contiguity and improved annotation.</title>
        <authorList>
            <person name="Wang L."/>
            <person name="Zhu T."/>
            <person name="Rodriguez J.C."/>
            <person name="Deal K.R."/>
            <person name="Dubcovsky J."/>
            <person name="McGuire P.E."/>
            <person name="Lux T."/>
            <person name="Spannagl M."/>
            <person name="Mayer K.F.X."/>
            <person name="Baldrich P."/>
            <person name="Meyers B.C."/>
            <person name="Huo N."/>
            <person name="Gu Y.Q."/>
            <person name="Zhou H."/>
            <person name="Devos K.M."/>
            <person name="Bennetzen J.L."/>
            <person name="Unver T."/>
            <person name="Budak H."/>
            <person name="Gulick P.J."/>
            <person name="Galiba G."/>
            <person name="Kalapos B."/>
            <person name="Nelson D.R."/>
            <person name="Li P."/>
            <person name="You F.M."/>
            <person name="Luo M.C."/>
            <person name="Dvorak J."/>
        </authorList>
    </citation>
    <scope>NUCLEOTIDE SEQUENCE [LARGE SCALE GENOMIC DNA]</scope>
    <source>
        <strain evidence="1">cv. AL8/78</strain>
    </source>
</reference>
<dbReference type="Proteomes" id="UP000015105">
    <property type="component" value="Chromosome 4D"/>
</dbReference>
<dbReference type="AlphaFoldDB" id="A0A453IQH0"/>
<reference evidence="2" key="2">
    <citation type="journal article" date="2017" name="Nat. Plants">
        <title>The Aegilops tauschii genome reveals multiple impacts of transposons.</title>
        <authorList>
            <person name="Zhao G."/>
            <person name="Zou C."/>
            <person name="Li K."/>
            <person name="Wang K."/>
            <person name="Li T."/>
            <person name="Gao L."/>
            <person name="Zhang X."/>
            <person name="Wang H."/>
            <person name="Yang Z."/>
            <person name="Liu X."/>
            <person name="Jiang W."/>
            <person name="Mao L."/>
            <person name="Kong X."/>
            <person name="Jiao Y."/>
            <person name="Jia J."/>
        </authorList>
    </citation>
    <scope>NUCLEOTIDE SEQUENCE [LARGE SCALE GENOMIC DNA]</scope>
    <source>
        <strain evidence="2">cv. AL8/78</strain>
    </source>
</reference>
<evidence type="ECO:0000313" key="1">
    <source>
        <dbReference type="EnsemblPlants" id="AET4Gv20643800.5"/>
    </source>
</evidence>
<sequence>MGGGSMGIRAAARAAFISGYRSASNARRSALPSSSSAAAADTRPASTATTFDDWYIPDREVFGPVPSHEEAMAATLDLRDAFEMCAALNFPNYLALMIPQRLLRKHFRIISIQKHLSMKSSMTVYPLPLDPPLHVLLKPSPCYTRVLKLRMLLLRLLLIRMSGKL</sequence>
<keyword evidence="2" id="KW-1185">Reference proteome</keyword>
<reference evidence="2" key="1">
    <citation type="journal article" date="2014" name="Science">
        <title>Ancient hybridizations among the ancestral genomes of bread wheat.</title>
        <authorList>
            <consortium name="International Wheat Genome Sequencing Consortium,"/>
            <person name="Marcussen T."/>
            <person name="Sandve S.R."/>
            <person name="Heier L."/>
            <person name="Spannagl M."/>
            <person name="Pfeifer M."/>
            <person name="Jakobsen K.S."/>
            <person name="Wulff B.B."/>
            <person name="Steuernagel B."/>
            <person name="Mayer K.F."/>
            <person name="Olsen O.A."/>
        </authorList>
    </citation>
    <scope>NUCLEOTIDE SEQUENCE [LARGE SCALE GENOMIC DNA]</scope>
    <source>
        <strain evidence="2">cv. AL8/78</strain>
    </source>
</reference>
<dbReference type="PANTHER" id="PTHR33625:SF1">
    <property type="entry name" value="EXPRESSED PROTEIN"/>
    <property type="match status" value="1"/>
</dbReference>
<reference evidence="1" key="4">
    <citation type="submission" date="2019-03" db="UniProtKB">
        <authorList>
            <consortium name="EnsemblPlants"/>
        </authorList>
    </citation>
    <scope>IDENTIFICATION</scope>
</reference>
<name>A0A453IQH0_AEGTS</name>
<protein>
    <submittedName>
        <fullName evidence="1">Uncharacterized protein</fullName>
    </submittedName>
</protein>